<reference evidence="3" key="1">
    <citation type="submission" date="2015-06" db="EMBL/GenBank/DDBJ databases">
        <title>Comparative genomics of Burkholderia leaf nodule symbionts.</title>
        <authorList>
            <person name="Carlier A."/>
            <person name="Eberl L."/>
            <person name="Pinto-Carbo M."/>
        </authorList>
    </citation>
    <scope>NUCLEOTIDE SEQUENCE [LARGE SCALE GENOMIC DNA]</scope>
    <source>
        <strain evidence="3">UZHbot4</strain>
    </source>
</reference>
<keyword evidence="3" id="KW-1185">Reference proteome</keyword>
<accession>A0A0L0MJT9</accession>
<name>A0A0L0MJT9_9BURK</name>
<sequence>MKGSFFGSWWYIGPALLAYYAIVRLAFSLQTIDPAHVVLEGVSCDAAAAKRVDGGYCNAIGKLSYSVVGTRWLTPEGRPDVRVQVPKESGIAFGAGAEHFPGGSVGMAVALILPFVFLFAPAAYALLRQMEDIGRRWRALLDGER</sequence>
<feature type="transmembrane region" description="Helical" evidence="1">
    <location>
        <begin position="105"/>
        <end position="127"/>
    </location>
</feature>
<organism evidence="2 3">
    <name type="scientific">Candidatus Burkholderia verschuerenii</name>
    <dbReference type="NCBI Taxonomy" id="242163"/>
    <lineage>
        <taxon>Bacteria</taxon>
        <taxon>Pseudomonadati</taxon>
        <taxon>Pseudomonadota</taxon>
        <taxon>Betaproteobacteria</taxon>
        <taxon>Burkholderiales</taxon>
        <taxon>Burkholderiaceae</taxon>
        <taxon>Burkholderia</taxon>
    </lineage>
</organism>
<feature type="transmembrane region" description="Helical" evidence="1">
    <location>
        <begin position="9"/>
        <end position="27"/>
    </location>
</feature>
<dbReference type="EMBL" id="LFJJ01000002">
    <property type="protein sequence ID" value="KND62289.1"/>
    <property type="molecule type" value="Genomic_DNA"/>
</dbReference>
<evidence type="ECO:0000313" key="2">
    <source>
        <dbReference type="EMBL" id="KND62289.1"/>
    </source>
</evidence>
<keyword evidence="1" id="KW-0472">Membrane</keyword>
<keyword evidence="1" id="KW-1133">Transmembrane helix</keyword>
<evidence type="ECO:0000313" key="3">
    <source>
        <dbReference type="Proteomes" id="UP000036959"/>
    </source>
</evidence>
<protein>
    <submittedName>
        <fullName evidence="2">Uncharacterized protein</fullName>
    </submittedName>
</protein>
<keyword evidence="1" id="KW-0812">Transmembrane</keyword>
<dbReference type="Proteomes" id="UP000036959">
    <property type="component" value="Unassembled WGS sequence"/>
</dbReference>
<evidence type="ECO:0000256" key="1">
    <source>
        <dbReference type="SAM" id="Phobius"/>
    </source>
</evidence>
<comment type="caution">
    <text evidence="2">The sequence shown here is derived from an EMBL/GenBank/DDBJ whole genome shotgun (WGS) entry which is preliminary data.</text>
</comment>
<dbReference type="AlphaFoldDB" id="A0A0L0MJT9"/>
<gene>
    <name evidence="2" type="ORF">BVER_01743</name>
</gene>
<dbReference type="PATRIC" id="fig|242163.4.peg.2548"/>
<proteinExistence type="predicted"/>